<dbReference type="EMBL" id="CABVJH010000001">
    <property type="protein sequence ID" value="VVQ27952.1"/>
    <property type="molecule type" value="Genomic_DNA"/>
</dbReference>
<reference evidence="1 2" key="1">
    <citation type="submission" date="2019-09" db="EMBL/GenBank/DDBJ databases">
        <authorList>
            <person name="Chandra G."/>
            <person name="Truman W A."/>
        </authorList>
    </citation>
    <scope>NUCLEOTIDE SEQUENCE [LARGE SCALE GENOMIC DNA]</scope>
    <source>
        <strain evidence="1">PS943</strain>
    </source>
</reference>
<dbReference type="Proteomes" id="UP000325645">
    <property type="component" value="Unassembled WGS sequence"/>
</dbReference>
<dbReference type="AlphaFoldDB" id="A0A5E7VZ39"/>
<sequence>MQSILIWLRLFLQGAQKRKPPAQDAGGLPSIMIRILAAMRQTSSKTLSSPYKKSAYLRAVTIAGDAVGANASARLASMKVLFQ</sequence>
<name>A0A5E7VZ39_PSEFL</name>
<proteinExistence type="predicted"/>
<organism evidence="1 2">
    <name type="scientific">Pseudomonas fluorescens</name>
    <dbReference type="NCBI Taxonomy" id="294"/>
    <lineage>
        <taxon>Bacteria</taxon>
        <taxon>Pseudomonadati</taxon>
        <taxon>Pseudomonadota</taxon>
        <taxon>Gammaproteobacteria</taxon>
        <taxon>Pseudomonadales</taxon>
        <taxon>Pseudomonadaceae</taxon>
        <taxon>Pseudomonas</taxon>
    </lineage>
</organism>
<evidence type="ECO:0000313" key="2">
    <source>
        <dbReference type="Proteomes" id="UP000325645"/>
    </source>
</evidence>
<evidence type="ECO:0000313" key="1">
    <source>
        <dbReference type="EMBL" id="VVQ27952.1"/>
    </source>
</evidence>
<gene>
    <name evidence="1" type="ORF">PS943_00633</name>
</gene>
<protein>
    <submittedName>
        <fullName evidence="1">Uncharacterized protein</fullName>
    </submittedName>
</protein>
<accession>A0A5E7VZ39</accession>